<evidence type="ECO:0000259" key="9">
    <source>
        <dbReference type="SMART" id="SM01350"/>
    </source>
</evidence>
<name>A0A7U2HUM4_PHANO</name>
<comment type="pathway">
    <text evidence="1 6">Carbohydrate degradation; pentose phosphate pathway; D-ribulose 5-phosphate from D-glucose 6-phosphate (oxidative stage): step 3/3.</text>
</comment>
<dbReference type="PRINTS" id="PR00076">
    <property type="entry name" value="6PGDHDRGNASE"/>
</dbReference>
<dbReference type="GO" id="GO:0004616">
    <property type="term" value="F:phosphogluconate dehydrogenase (decarboxylating) activity"/>
    <property type="evidence" value="ECO:0007669"/>
    <property type="project" value="UniProtKB-EC"/>
</dbReference>
<organism evidence="10 11">
    <name type="scientific">Phaeosphaeria nodorum (strain SN15 / ATCC MYA-4574 / FGSC 10173)</name>
    <name type="common">Glume blotch fungus</name>
    <name type="synonym">Parastagonospora nodorum</name>
    <dbReference type="NCBI Taxonomy" id="321614"/>
    <lineage>
        <taxon>Eukaryota</taxon>
        <taxon>Fungi</taxon>
        <taxon>Dikarya</taxon>
        <taxon>Ascomycota</taxon>
        <taxon>Pezizomycotina</taxon>
        <taxon>Dothideomycetes</taxon>
        <taxon>Pleosporomycetidae</taxon>
        <taxon>Pleosporales</taxon>
        <taxon>Pleosporineae</taxon>
        <taxon>Phaeosphaeriaceae</taxon>
        <taxon>Parastagonospora</taxon>
    </lineage>
</organism>
<dbReference type="PANTHER" id="PTHR11811">
    <property type="entry name" value="6-PHOSPHOGLUCONATE DEHYDROGENASE"/>
    <property type="match status" value="1"/>
</dbReference>
<dbReference type="GO" id="GO:0050661">
    <property type="term" value="F:NADP binding"/>
    <property type="evidence" value="ECO:0007669"/>
    <property type="project" value="InterPro"/>
</dbReference>
<dbReference type="SUPFAM" id="SSF48179">
    <property type="entry name" value="6-phosphogluconate dehydrogenase C-terminal domain-like"/>
    <property type="match status" value="1"/>
</dbReference>
<feature type="active site" description="Proton donor" evidence="7">
    <location>
        <position position="195"/>
    </location>
</feature>
<evidence type="ECO:0000256" key="1">
    <source>
        <dbReference type="ARBA" id="ARBA00004874"/>
    </source>
</evidence>
<evidence type="ECO:0000256" key="4">
    <source>
        <dbReference type="ARBA" id="ARBA00023064"/>
    </source>
</evidence>
<dbReference type="InterPro" id="IPR013328">
    <property type="entry name" value="6PGD_dom2"/>
</dbReference>
<dbReference type="OrthoDB" id="434986at2759"/>
<dbReference type="InterPro" id="IPR006113">
    <property type="entry name" value="6PGDH_Gnd/GntZ"/>
</dbReference>
<dbReference type="GO" id="GO:0019521">
    <property type="term" value="P:D-gluconate metabolic process"/>
    <property type="evidence" value="ECO:0007669"/>
    <property type="project" value="UniProtKB-KW"/>
</dbReference>
<protein>
    <recommendedName>
        <fullName evidence="6">6-phosphogluconate dehydrogenase, decarboxylating</fullName>
        <ecNumber evidence="6">1.1.1.44</ecNumber>
    </recommendedName>
</protein>
<evidence type="ECO:0000256" key="7">
    <source>
        <dbReference type="PIRSR" id="PIRSR000109-1"/>
    </source>
</evidence>
<dbReference type="EMBL" id="CP069023">
    <property type="protein sequence ID" value="QRC90914.1"/>
    <property type="molecule type" value="Genomic_DNA"/>
</dbReference>
<evidence type="ECO:0000256" key="6">
    <source>
        <dbReference type="PIRNR" id="PIRNR000109"/>
    </source>
</evidence>
<evidence type="ECO:0000313" key="10">
    <source>
        <dbReference type="EMBL" id="QRC90914.1"/>
    </source>
</evidence>
<dbReference type="UniPathway" id="UPA00115">
    <property type="reaction ID" value="UER00410"/>
</dbReference>
<keyword evidence="6" id="KW-0521">NADP</keyword>
<comment type="function">
    <text evidence="6">Catalyzes the oxidative decarboxylation of 6-phosphogluconate to ribulose 5-phosphate and CO(2), with concomitant reduction of NADP to NADPH.</text>
</comment>
<keyword evidence="3 6" id="KW-0560">Oxidoreductase</keyword>
<evidence type="ECO:0000256" key="5">
    <source>
        <dbReference type="ARBA" id="ARBA00023126"/>
    </source>
</evidence>
<comment type="catalytic activity">
    <reaction evidence="6">
        <text>6-phospho-D-gluconate + NADP(+) = D-ribulose 5-phosphate + CO2 + NADPH</text>
        <dbReference type="Rhea" id="RHEA:10116"/>
        <dbReference type="ChEBI" id="CHEBI:16526"/>
        <dbReference type="ChEBI" id="CHEBI:57783"/>
        <dbReference type="ChEBI" id="CHEBI:58121"/>
        <dbReference type="ChEBI" id="CHEBI:58349"/>
        <dbReference type="ChEBI" id="CHEBI:58759"/>
        <dbReference type="EC" id="1.1.1.44"/>
    </reaction>
</comment>
<dbReference type="Pfam" id="PF03446">
    <property type="entry name" value="NAD_binding_2"/>
    <property type="match status" value="1"/>
</dbReference>
<comment type="subunit">
    <text evidence="6">Homodimer.</text>
</comment>
<proteinExistence type="inferred from homology"/>
<dbReference type="AlphaFoldDB" id="A0A7U2HUM4"/>
<feature type="active site" description="Proton acceptor" evidence="7">
    <location>
        <position position="188"/>
    </location>
</feature>
<feature type="domain" description="6-phosphogluconate dehydrogenase C-terminal" evidence="9">
    <location>
        <begin position="184"/>
        <end position="508"/>
    </location>
</feature>
<dbReference type="InterPro" id="IPR006115">
    <property type="entry name" value="6PGDH_NADP-bd"/>
</dbReference>
<dbReference type="EC" id="1.1.1.44" evidence="6"/>
<feature type="region of interest" description="Disordered" evidence="8">
    <location>
        <begin position="246"/>
        <end position="265"/>
    </location>
</feature>
<keyword evidence="11" id="KW-1185">Reference proteome</keyword>
<evidence type="ECO:0000256" key="3">
    <source>
        <dbReference type="ARBA" id="ARBA00023002"/>
    </source>
</evidence>
<dbReference type="Gene3D" id="1.10.1040.10">
    <property type="entry name" value="N-(1-d-carboxylethyl)-l-norvaline Dehydrogenase, domain 2"/>
    <property type="match status" value="1"/>
</dbReference>
<dbReference type="FunFam" id="1.10.1040.10:FF:000040">
    <property type="entry name" value="6-phosphogluconate dehydrogenase, decarboxylating"/>
    <property type="match status" value="1"/>
</dbReference>
<dbReference type="InterPro" id="IPR036291">
    <property type="entry name" value="NAD(P)-bd_dom_sf"/>
</dbReference>
<dbReference type="VEuPathDB" id="FungiDB:JI435_004300"/>
<comment type="similarity">
    <text evidence="2 6">Belongs to the 6-phosphogluconate dehydrogenase family.</text>
</comment>
<dbReference type="Gene3D" id="3.40.50.720">
    <property type="entry name" value="NAD(P)-binding Rossmann-like Domain"/>
    <property type="match status" value="1"/>
</dbReference>
<dbReference type="PIRSF" id="PIRSF000109">
    <property type="entry name" value="6PGD"/>
    <property type="match status" value="1"/>
</dbReference>
<sequence length="523" mass="57282">MAKFEKIAMIGCGSMGGGMALLFAEVGVHVSLSDPSEQAMDAVIEKAEKSGYNGEVKKYNDYSSLCKSLSKPRLLVFSLPHGGVGDEVLQGLMPHLERDDIILDCGNEHFANTERRQHKVKDTGIRYIGCGVSGGYQAARAGPSMCPGGDRSALNEVLPLLEKVAAKDKIEKPCVGIVGKGGSGHYVKMVHNGIEHGMMSAICEAWGVMRKMGMGYEEIGDVLKEWNSSGELKGTFLISIGADLSHKRVPDSSRPDEKSSSKGEHHPLVISEVLDKVVQDITGEEGTGIWSNTEAIELHVPAFTLNIAHAFRLASAFRGDREKASKVLNGGFPPSSIDVQDKASYIEALRKATYAACLASFIQGFNIIARADQQHDWNIDYSQVWQIWRAGCIIQADYISDEILAPILKSNPTSDDLNLNFSPRVAQDIKNCFPALRRVVAKSVETDQVTPAISATLEYFKVASGTDLPTSFYEAELDYFGSHMFDKKGDRDANVKKPMEGKHHFEWKPATSQKEVYGKNYKV</sequence>
<dbReference type="FunFam" id="3.40.50.720:FF:000634">
    <property type="entry name" value="6-phosphogluconate dehydrogenase, decarboxylating"/>
    <property type="match status" value="1"/>
</dbReference>
<evidence type="ECO:0000256" key="2">
    <source>
        <dbReference type="ARBA" id="ARBA00008419"/>
    </source>
</evidence>
<gene>
    <name evidence="10" type="ORF">JI435_004300</name>
</gene>
<reference evidence="11" key="1">
    <citation type="journal article" date="2021" name="BMC Genomics">
        <title>Chromosome-level genome assembly and manually-curated proteome of model necrotroph Parastagonospora nodorum Sn15 reveals a genome-wide trove of candidate effector homologs, and redundancy of virulence-related functions within an accessory chromosome.</title>
        <authorList>
            <person name="Bertazzoni S."/>
            <person name="Jones D.A.B."/>
            <person name="Phan H.T."/>
            <person name="Tan K.-C."/>
            <person name="Hane J.K."/>
        </authorList>
    </citation>
    <scope>NUCLEOTIDE SEQUENCE [LARGE SCALE GENOMIC DNA]</scope>
    <source>
        <strain evidence="11">SN15 / ATCC MYA-4574 / FGSC 10173)</strain>
    </source>
</reference>
<dbReference type="SUPFAM" id="SSF51735">
    <property type="entry name" value="NAD(P)-binding Rossmann-fold domains"/>
    <property type="match status" value="1"/>
</dbReference>
<dbReference type="Proteomes" id="UP000663193">
    <property type="component" value="Chromosome 1"/>
</dbReference>
<dbReference type="InterPro" id="IPR006183">
    <property type="entry name" value="Pgluconate_DH"/>
</dbReference>
<evidence type="ECO:0000313" key="11">
    <source>
        <dbReference type="Proteomes" id="UP000663193"/>
    </source>
</evidence>
<keyword evidence="4" id="KW-0311">Gluconate utilization</keyword>
<keyword evidence="5 6" id="KW-0570">Pentose shunt</keyword>
<dbReference type="SMART" id="SM01350">
    <property type="entry name" value="6PGD"/>
    <property type="match status" value="1"/>
</dbReference>
<evidence type="ECO:0000256" key="8">
    <source>
        <dbReference type="SAM" id="MobiDB-lite"/>
    </source>
</evidence>
<dbReference type="InterPro" id="IPR008927">
    <property type="entry name" value="6-PGluconate_DH-like_C_sf"/>
</dbReference>
<dbReference type="GO" id="GO:0006098">
    <property type="term" value="P:pentose-phosphate shunt"/>
    <property type="evidence" value="ECO:0007669"/>
    <property type="project" value="UniProtKB-UniPathway"/>
</dbReference>
<dbReference type="Pfam" id="PF00393">
    <property type="entry name" value="6PGD"/>
    <property type="match status" value="1"/>
</dbReference>
<accession>A0A7U2HUM4</accession>
<dbReference type="InterPro" id="IPR006114">
    <property type="entry name" value="6PGDH_C"/>
</dbReference>